<keyword evidence="1" id="KW-0614">Plasmid</keyword>
<dbReference type="Proteomes" id="UP000962161">
    <property type="component" value="Plasmid unnamed1"/>
</dbReference>
<organism evidence="1 2">
    <name type="scientific">Clostridium sporogenes</name>
    <dbReference type="NCBI Taxonomy" id="1509"/>
    <lineage>
        <taxon>Bacteria</taxon>
        <taxon>Bacillati</taxon>
        <taxon>Bacillota</taxon>
        <taxon>Clostridia</taxon>
        <taxon>Eubacteriales</taxon>
        <taxon>Clostridiaceae</taxon>
        <taxon>Clostridium</taxon>
    </lineage>
</organism>
<accession>A0AAE6I9W5</accession>
<dbReference type="PANTHER" id="PTHR33747:SF1">
    <property type="entry name" value="ADENYLATE CYCLASE-ASSOCIATED CAP C-TERMINAL DOMAIN-CONTAINING PROTEIN"/>
    <property type="match status" value="1"/>
</dbReference>
<protein>
    <submittedName>
        <fullName evidence="1">Uncharacterized protein</fullName>
    </submittedName>
</protein>
<dbReference type="PANTHER" id="PTHR33747">
    <property type="entry name" value="UPF0225 PROTEIN SCO1677"/>
    <property type="match status" value="1"/>
</dbReference>
<dbReference type="Pfam" id="PF02810">
    <property type="entry name" value="SEC-C"/>
    <property type="match status" value="1"/>
</dbReference>
<gene>
    <name evidence="1" type="ORF">CGS26_20010</name>
</gene>
<dbReference type="EMBL" id="CP022406">
    <property type="protein sequence ID" value="QDY34717.1"/>
    <property type="molecule type" value="Genomic_DNA"/>
</dbReference>
<sequence>MEKLNETTNTINNKDIYANELTKIKKEFEYSINTINEFKSFVKDDRFLDHIESILNNFVNAINKKIEVKCNNSIINIYQADYLYQNAFYQVTNVFAALADNEKIGPLLNDSSNNRDNVKIKVGRNDPCPCGSGKKYKKCCLRK</sequence>
<dbReference type="InterPro" id="IPR004027">
    <property type="entry name" value="SEC_C_motif"/>
</dbReference>
<dbReference type="Gene3D" id="3.10.450.50">
    <property type="match status" value="1"/>
</dbReference>
<proteinExistence type="predicted"/>
<reference evidence="1" key="1">
    <citation type="submission" date="2017-07" db="EMBL/GenBank/DDBJ databases">
        <title>Genome sequencing of BoNT-producing clostridia.</title>
        <authorList>
            <person name="Williamson C."/>
        </authorList>
    </citation>
    <scope>NUCLEOTIDE SEQUENCE</scope>
    <source>
        <strain evidence="1">AM553</strain>
        <plasmid evidence="1">unnamed1</plasmid>
    </source>
</reference>
<geneLocation type="plasmid" evidence="1 2">
    <name>unnamed1</name>
</geneLocation>
<name>A0AAE6I9W5_CLOSG</name>
<evidence type="ECO:0000313" key="1">
    <source>
        <dbReference type="EMBL" id="QDY34717.1"/>
    </source>
</evidence>
<dbReference type="AlphaFoldDB" id="A0AAE6I9W5"/>
<evidence type="ECO:0000313" key="2">
    <source>
        <dbReference type="Proteomes" id="UP000962161"/>
    </source>
</evidence>
<dbReference type="SUPFAM" id="SSF103642">
    <property type="entry name" value="Sec-C motif"/>
    <property type="match status" value="1"/>
</dbReference>